<reference evidence="5 6" key="1">
    <citation type="journal article" date="2014" name="PLoS Genet.">
        <title>Phylogenetically driven sequencing of extremely halophilic archaea reveals strategies for static and dynamic osmo-response.</title>
        <authorList>
            <person name="Becker E.A."/>
            <person name="Seitzer P.M."/>
            <person name="Tritt A."/>
            <person name="Larsen D."/>
            <person name="Krusor M."/>
            <person name="Yao A.I."/>
            <person name="Wu D."/>
            <person name="Madern D."/>
            <person name="Eisen J.A."/>
            <person name="Darling A.E."/>
            <person name="Facciotti M.T."/>
        </authorList>
    </citation>
    <scope>NUCLEOTIDE SEQUENCE [LARGE SCALE GENOMIC DNA]</scope>
    <source>
        <strain evidence="5 6">JCM 13560</strain>
    </source>
</reference>
<dbReference type="STRING" id="1230454.C461_07779"/>
<protein>
    <submittedName>
        <fullName evidence="5">GCN5-related N-acetyltransferase</fullName>
    </submittedName>
</protein>
<dbReference type="CDD" id="cd04301">
    <property type="entry name" value="NAT_SF"/>
    <property type="match status" value="1"/>
</dbReference>
<evidence type="ECO:0000256" key="2">
    <source>
        <dbReference type="ARBA" id="ARBA00023315"/>
    </source>
</evidence>
<evidence type="ECO:0000313" key="5">
    <source>
        <dbReference type="EMBL" id="EMA67609.1"/>
    </source>
</evidence>
<accession>M0PDL3</accession>
<dbReference type="Proteomes" id="UP000011575">
    <property type="component" value="Unassembled WGS sequence"/>
</dbReference>
<dbReference type="InterPro" id="IPR050832">
    <property type="entry name" value="Bact_Acetyltransf"/>
</dbReference>
<dbReference type="InterPro" id="IPR016181">
    <property type="entry name" value="Acyl_CoA_acyltransferase"/>
</dbReference>
<evidence type="ECO:0000256" key="3">
    <source>
        <dbReference type="SAM" id="MobiDB-lite"/>
    </source>
</evidence>
<organism evidence="5 6">
    <name type="scientific">Halorubrum aidingense JCM 13560</name>
    <dbReference type="NCBI Taxonomy" id="1230454"/>
    <lineage>
        <taxon>Archaea</taxon>
        <taxon>Methanobacteriati</taxon>
        <taxon>Methanobacteriota</taxon>
        <taxon>Stenosarchaea group</taxon>
        <taxon>Halobacteria</taxon>
        <taxon>Halobacteriales</taxon>
        <taxon>Haloferacaceae</taxon>
        <taxon>Halorubrum</taxon>
    </lineage>
</organism>
<feature type="region of interest" description="Disordered" evidence="3">
    <location>
        <begin position="66"/>
        <end position="99"/>
    </location>
</feature>
<dbReference type="GO" id="GO:0016747">
    <property type="term" value="F:acyltransferase activity, transferring groups other than amino-acyl groups"/>
    <property type="evidence" value="ECO:0007669"/>
    <property type="project" value="InterPro"/>
</dbReference>
<evidence type="ECO:0000256" key="1">
    <source>
        <dbReference type="ARBA" id="ARBA00022679"/>
    </source>
</evidence>
<dbReference type="OrthoDB" id="38613at2157"/>
<gene>
    <name evidence="5" type="ORF">C461_07779</name>
</gene>
<keyword evidence="6" id="KW-1185">Reference proteome</keyword>
<dbReference type="PROSITE" id="PS51186">
    <property type="entry name" value="GNAT"/>
    <property type="match status" value="1"/>
</dbReference>
<dbReference type="Gene3D" id="3.40.630.30">
    <property type="match status" value="1"/>
</dbReference>
<proteinExistence type="predicted"/>
<keyword evidence="1 5" id="KW-0808">Transferase</keyword>
<dbReference type="RefSeq" id="WP_008000106.1">
    <property type="nucleotide sequence ID" value="NZ_AOJI01000022.1"/>
</dbReference>
<dbReference type="PATRIC" id="fig|1230454.4.peg.1570"/>
<dbReference type="AlphaFoldDB" id="M0PDL3"/>
<sequence>MSDGDRTRVTIEPATVDDIDSVTDMWVALAAGQRRYGSTLLADDNRGAVREWAARAAVTGELLVARETAAADPGDGDTDDRGGAHDNSPADPRDGDPIGFVGFGLDHGGYERDRTRGVVSNLFVAPERRGEGVGTALLCAAEDALREAGADAVALEALADNERARAFYADHGYEPHRVELTKSLSADPDRTPTDSGRTPTDADGNETGTTDDPA</sequence>
<keyword evidence="2" id="KW-0012">Acyltransferase</keyword>
<dbReference type="PANTHER" id="PTHR43877">
    <property type="entry name" value="AMINOALKYLPHOSPHONATE N-ACETYLTRANSFERASE-RELATED-RELATED"/>
    <property type="match status" value="1"/>
</dbReference>
<feature type="domain" description="N-acetyltransferase" evidence="4">
    <location>
        <begin position="9"/>
        <end position="194"/>
    </location>
</feature>
<evidence type="ECO:0000259" key="4">
    <source>
        <dbReference type="PROSITE" id="PS51186"/>
    </source>
</evidence>
<evidence type="ECO:0000313" key="6">
    <source>
        <dbReference type="Proteomes" id="UP000011575"/>
    </source>
</evidence>
<dbReference type="SUPFAM" id="SSF55729">
    <property type="entry name" value="Acyl-CoA N-acyltransferases (Nat)"/>
    <property type="match status" value="1"/>
</dbReference>
<dbReference type="Pfam" id="PF00583">
    <property type="entry name" value="Acetyltransf_1"/>
    <property type="match status" value="1"/>
</dbReference>
<dbReference type="InterPro" id="IPR000182">
    <property type="entry name" value="GNAT_dom"/>
</dbReference>
<comment type="caution">
    <text evidence="5">The sequence shown here is derived from an EMBL/GenBank/DDBJ whole genome shotgun (WGS) entry which is preliminary data.</text>
</comment>
<name>M0PDL3_9EURY</name>
<dbReference type="EMBL" id="AOJI01000022">
    <property type="protein sequence ID" value="EMA67609.1"/>
    <property type="molecule type" value="Genomic_DNA"/>
</dbReference>
<feature type="region of interest" description="Disordered" evidence="3">
    <location>
        <begin position="178"/>
        <end position="214"/>
    </location>
</feature>